<dbReference type="Proteomes" id="UP001157006">
    <property type="component" value="Chromosome 1S"/>
</dbReference>
<protein>
    <submittedName>
        <fullName evidence="1">Uncharacterized protein</fullName>
    </submittedName>
</protein>
<dbReference type="EMBL" id="OX451735">
    <property type="protein sequence ID" value="CAI8594256.1"/>
    <property type="molecule type" value="Genomic_DNA"/>
</dbReference>
<reference evidence="1 2" key="1">
    <citation type="submission" date="2023-01" db="EMBL/GenBank/DDBJ databases">
        <authorList>
            <person name="Kreplak J."/>
        </authorList>
    </citation>
    <scope>NUCLEOTIDE SEQUENCE [LARGE SCALE GENOMIC DNA]</scope>
</reference>
<sequence length="135" mass="15149">MTDMSVYEPTPFVSHIKRNQSDCPSTPVEGVSSKLAHLAEDIELKALTHSFWLPVVLPPMVHSTPEKFDVIEDITFVRNLSMADRQSLFADASRTLFRAEFLVSMVDDNEYDALGCGDLSIKKDELKGKCETLEL</sequence>
<keyword evidence="2" id="KW-1185">Reference proteome</keyword>
<name>A0AAV0Z8S2_VICFA</name>
<accession>A0AAV0Z8S2</accession>
<organism evidence="1 2">
    <name type="scientific">Vicia faba</name>
    <name type="common">Broad bean</name>
    <name type="synonym">Faba vulgaris</name>
    <dbReference type="NCBI Taxonomy" id="3906"/>
    <lineage>
        <taxon>Eukaryota</taxon>
        <taxon>Viridiplantae</taxon>
        <taxon>Streptophyta</taxon>
        <taxon>Embryophyta</taxon>
        <taxon>Tracheophyta</taxon>
        <taxon>Spermatophyta</taxon>
        <taxon>Magnoliopsida</taxon>
        <taxon>eudicotyledons</taxon>
        <taxon>Gunneridae</taxon>
        <taxon>Pentapetalae</taxon>
        <taxon>rosids</taxon>
        <taxon>fabids</taxon>
        <taxon>Fabales</taxon>
        <taxon>Fabaceae</taxon>
        <taxon>Papilionoideae</taxon>
        <taxon>50 kb inversion clade</taxon>
        <taxon>NPAAA clade</taxon>
        <taxon>Hologalegina</taxon>
        <taxon>IRL clade</taxon>
        <taxon>Fabeae</taxon>
        <taxon>Vicia</taxon>
    </lineage>
</organism>
<evidence type="ECO:0000313" key="2">
    <source>
        <dbReference type="Proteomes" id="UP001157006"/>
    </source>
</evidence>
<gene>
    <name evidence="1" type="ORF">VFH_I131840</name>
</gene>
<evidence type="ECO:0000313" key="1">
    <source>
        <dbReference type="EMBL" id="CAI8594256.1"/>
    </source>
</evidence>
<dbReference type="AlphaFoldDB" id="A0AAV0Z8S2"/>
<proteinExistence type="predicted"/>